<evidence type="ECO:0000313" key="3">
    <source>
        <dbReference type="Proteomes" id="UP001235712"/>
    </source>
</evidence>
<reference evidence="2 3" key="1">
    <citation type="submission" date="2023-07" db="EMBL/GenBank/DDBJ databases">
        <title>Sequencing the genomes of 1000 actinobacteria strains.</title>
        <authorList>
            <person name="Klenk H.-P."/>
        </authorList>
    </citation>
    <scope>NUCLEOTIDE SEQUENCE [LARGE SCALE GENOMIC DNA]</scope>
    <source>
        <strain evidence="2 3">DSM 44388</strain>
    </source>
</reference>
<evidence type="ECO:0000259" key="1">
    <source>
        <dbReference type="Pfam" id="PF01882"/>
    </source>
</evidence>
<gene>
    <name evidence="2" type="ORF">J2S57_005915</name>
</gene>
<feature type="domain" description="DUF58" evidence="1">
    <location>
        <begin position="188"/>
        <end position="369"/>
    </location>
</feature>
<keyword evidence="3" id="KW-1185">Reference proteome</keyword>
<evidence type="ECO:0000313" key="2">
    <source>
        <dbReference type="EMBL" id="MDP9830166.1"/>
    </source>
</evidence>
<protein>
    <submittedName>
        <fullName evidence="2">Uncharacterized protein (DUF58 family)</fullName>
    </submittedName>
</protein>
<dbReference type="RefSeq" id="WP_307249082.1">
    <property type="nucleotide sequence ID" value="NZ_JAUSQZ010000001.1"/>
</dbReference>
<dbReference type="PANTHER" id="PTHR34351">
    <property type="entry name" value="SLR1927 PROTEIN-RELATED"/>
    <property type="match status" value="1"/>
</dbReference>
<accession>A0ABT9PBU5</accession>
<comment type="caution">
    <text evidence="2">The sequence shown here is derived from an EMBL/GenBank/DDBJ whole genome shotgun (WGS) entry which is preliminary data.</text>
</comment>
<proteinExistence type="predicted"/>
<dbReference type="Pfam" id="PF01882">
    <property type="entry name" value="DUF58"/>
    <property type="match status" value="1"/>
</dbReference>
<dbReference type="EMBL" id="JAUSQZ010000001">
    <property type="protein sequence ID" value="MDP9830166.1"/>
    <property type="molecule type" value="Genomic_DNA"/>
</dbReference>
<sequence>MTRSGYAVLTTSAILTALGLTLGYPELTLAGLAGAGTLATALIWMLARPGLSAERVLEPERVFEGETVVSRLTIRNQKPLRTPPLTGRQELVGQLVPITVPALPPYGSVVETRTLHPVRRGVYPIPPVRLGHSDPFRLIASTGLTGTPVTLRVYPVPYPVAPLPNPHLQDADGLTSDPVLGGVTFHSLRDYHEGDDWRLVHWASSARAGRLIVRHNVLADEVHHCIVLDTSSAAYPDPQAFDDAVRLAASWCLAGFEAGANVLVKTTAGDEATTVPHGRPPSRPTAVLDLLASVAPHHQSPGIESVNAILSAHRGRALGVITGHTAADKLAALASPARPVSVVQIGVTDGPGPVLPGMRLVRALDGERAVVRWNRLVPA</sequence>
<organism evidence="2 3">
    <name type="scientific">Kineosporia succinea</name>
    <dbReference type="NCBI Taxonomy" id="84632"/>
    <lineage>
        <taxon>Bacteria</taxon>
        <taxon>Bacillati</taxon>
        <taxon>Actinomycetota</taxon>
        <taxon>Actinomycetes</taxon>
        <taxon>Kineosporiales</taxon>
        <taxon>Kineosporiaceae</taxon>
        <taxon>Kineosporia</taxon>
    </lineage>
</organism>
<dbReference type="Proteomes" id="UP001235712">
    <property type="component" value="Unassembled WGS sequence"/>
</dbReference>
<name>A0ABT9PBU5_9ACTN</name>
<dbReference type="InterPro" id="IPR002881">
    <property type="entry name" value="DUF58"/>
</dbReference>